<accession>A0A674PRX7</accession>
<evidence type="ECO:0000313" key="4">
    <source>
        <dbReference type="Proteomes" id="UP000005226"/>
    </source>
</evidence>
<keyword evidence="1" id="KW-1015">Disulfide bond</keyword>
<dbReference type="Pfam" id="PF01826">
    <property type="entry name" value="TIL"/>
    <property type="match status" value="1"/>
</dbReference>
<dbReference type="PANTHER" id="PTHR11339">
    <property type="entry name" value="EXTRACELLULAR MATRIX GLYCOPROTEIN RELATED"/>
    <property type="match status" value="1"/>
</dbReference>
<dbReference type="InParanoid" id="A0A674PRX7"/>
<dbReference type="SUPFAM" id="SSF57567">
    <property type="entry name" value="Serine protease inhibitors"/>
    <property type="match status" value="1"/>
</dbReference>
<reference evidence="3" key="2">
    <citation type="submission" date="2025-08" db="UniProtKB">
        <authorList>
            <consortium name="Ensembl"/>
        </authorList>
    </citation>
    <scope>IDENTIFICATION</scope>
</reference>
<keyword evidence="4" id="KW-1185">Reference proteome</keyword>
<dbReference type="AlphaFoldDB" id="A0A674PRX7"/>
<dbReference type="CDD" id="cd19941">
    <property type="entry name" value="TIL"/>
    <property type="match status" value="1"/>
</dbReference>
<dbReference type="InterPro" id="IPR050780">
    <property type="entry name" value="Mucin_vWF_Thrombospondin_sf"/>
</dbReference>
<sequence length="75" mass="8097">MDSFRTVSEAALTWVVSTDHECPYNMEYSECSSSCPDTCTNPSASKTCDQHCHDGCSCPEGIHMLNDLLGSVCGT</sequence>
<dbReference type="InterPro" id="IPR036084">
    <property type="entry name" value="Ser_inhib-like_sf"/>
</dbReference>
<evidence type="ECO:0000256" key="1">
    <source>
        <dbReference type="ARBA" id="ARBA00023157"/>
    </source>
</evidence>
<reference evidence="3 4" key="1">
    <citation type="journal article" date="2011" name="Genome Biol. Evol.">
        <title>Integration of the genetic map and genome assembly of fugu facilitates insights into distinct features of genome evolution in teleosts and mammals.</title>
        <authorList>
            <person name="Kai W."/>
            <person name="Kikuchi K."/>
            <person name="Tohari S."/>
            <person name="Chew A.K."/>
            <person name="Tay A."/>
            <person name="Fujiwara A."/>
            <person name="Hosoya S."/>
            <person name="Suetake H."/>
            <person name="Naruse K."/>
            <person name="Brenner S."/>
            <person name="Suzuki Y."/>
            <person name="Venkatesh B."/>
        </authorList>
    </citation>
    <scope>NUCLEOTIDE SEQUENCE [LARGE SCALE GENOMIC DNA]</scope>
</reference>
<reference evidence="3" key="3">
    <citation type="submission" date="2025-09" db="UniProtKB">
        <authorList>
            <consortium name="Ensembl"/>
        </authorList>
    </citation>
    <scope>IDENTIFICATION</scope>
</reference>
<evidence type="ECO:0000313" key="3">
    <source>
        <dbReference type="Ensembl" id="ENSTRUP00000088294.1"/>
    </source>
</evidence>
<dbReference type="GO" id="GO:0005615">
    <property type="term" value="C:extracellular space"/>
    <property type="evidence" value="ECO:0007669"/>
    <property type="project" value="TreeGrafter"/>
</dbReference>
<dbReference type="GO" id="GO:0031012">
    <property type="term" value="C:extracellular matrix"/>
    <property type="evidence" value="ECO:0007669"/>
    <property type="project" value="TreeGrafter"/>
</dbReference>
<feature type="domain" description="TIL" evidence="2">
    <location>
        <begin position="22"/>
        <end position="64"/>
    </location>
</feature>
<dbReference type="Ensembl" id="ENSTRUT00000082942.1">
    <property type="protein sequence ID" value="ENSTRUP00000088294.1"/>
    <property type="gene ID" value="ENSTRUG00000032810.1"/>
</dbReference>
<organism evidence="3 4">
    <name type="scientific">Takifugu rubripes</name>
    <name type="common">Japanese pufferfish</name>
    <name type="synonym">Fugu rubripes</name>
    <dbReference type="NCBI Taxonomy" id="31033"/>
    <lineage>
        <taxon>Eukaryota</taxon>
        <taxon>Metazoa</taxon>
        <taxon>Chordata</taxon>
        <taxon>Craniata</taxon>
        <taxon>Vertebrata</taxon>
        <taxon>Euteleostomi</taxon>
        <taxon>Actinopterygii</taxon>
        <taxon>Neopterygii</taxon>
        <taxon>Teleostei</taxon>
        <taxon>Neoteleostei</taxon>
        <taxon>Acanthomorphata</taxon>
        <taxon>Eupercaria</taxon>
        <taxon>Tetraodontiformes</taxon>
        <taxon>Tetradontoidea</taxon>
        <taxon>Tetraodontidae</taxon>
        <taxon>Takifugu</taxon>
    </lineage>
</organism>
<dbReference type="InterPro" id="IPR002919">
    <property type="entry name" value="TIL_dom"/>
</dbReference>
<name>A0A674PRX7_TAKRU</name>
<dbReference type="FunFam" id="2.10.25.10:FF:000055">
    <property type="entry name" value="alpha-tectorin isoform X1"/>
    <property type="match status" value="1"/>
</dbReference>
<evidence type="ECO:0000259" key="2">
    <source>
        <dbReference type="Pfam" id="PF01826"/>
    </source>
</evidence>
<protein>
    <recommendedName>
        <fullName evidence="2">TIL domain-containing protein</fullName>
    </recommendedName>
</protein>
<proteinExistence type="predicted"/>
<dbReference type="Gene3D" id="2.10.25.10">
    <property type="entry name" value="Laminin"/>
    <property type="match status" value="1"/>
</dbReference>
<dbReference type="Proteomes" id="UP000005226">
    <property type="component" value="Chromosome 13"/>
</dbReference>
<dbReference type="GeneTree" id="ENSGT00940000178983"/>
<dbReference type="PANTHER" id="PTHR11339:SF386">
    <property type="entry name" value="HEMOLECTIN, ISOFORM A"/>
    <property type="match status" value="1"/>
</dbReference>